<keyword evidence="20" id="KW-1185">Reference proteome</keyword>
<dbReference type="GO" id="GO:0045211">
    <property type="term" value="C:postsynaptic membrane"/>
    <property type="evidence" value="ECO:0007669"/>
    <property type="project" value="UniProtKB-SubCell"/>
</dbReference>
<keyword evidence="2" id="KW-0813">Transport</keyword>
<keyword evidence="7" id="KW-0406">Ion transport</keyword>
<dbReference type="SUPFAM" id="SSF63712">
    <property type="entry name" value="Nicotinic receptor ligand binding domain-like"/>
    <property type="match status" value="1"/>
</dbReference>
<evidence type="ECO:0000256" key="14">
    <source>
        <dbReference type="ARBA" id="ARBA00023303"/>
    </source>
</evidence>
<dbReference type="Gene3D" id="2.70.170.10">
    <property type="entry name" value="Neurotransmitter-gated ion-channel ligand-binding domain"/>
    <property type="match status" value="1"/>
</dbReference>
<dbReference type="FunFam" id="1.20.58.390:FF:000012">
    <property type="entry name" value="Acetylcholine receptor subunit alpha-like"/>
    <property type="match status" value="1"/>
</dbReference>
<comment type="subcellular location">
    <subcellularLocation>
        <location evidence="15">Postsynaptic cell membrane</location>
        <topology evidence="15">Multi-pass membrane protein</topology>
    </subcellularLocation>
</comment>
<dbReference type="Pfam" id="PF02931">
    <property type="entry name" value="Neur_chan_LBD"/>
    <property type="match status" value="1"/>
</dbReference>
<feature type="transmembrane region" description="Helical" evidence="16">
    <location>
        <begin position="76"/>
        <end position="99"/>
    </location>
</feature>
<evidence type="ECO:0000256" key="2">
    <source>
        <dbReference type="ARBA" id="ARBA00022448"/>
    </source>
</evidence>
<keyword evidence="4 16" id="KW-0812">Transmembrane</keyword>
<evidence type="ECO:0000256" key="10">
    <source>
        <dbReference type="ARBA" id="ARBA00023170"/>
    </source>
</evidence>
<dbReference type="InterPro" id="IPR006202">
    <property type="entry name" value="Neur_chan_lig-bd"/>
</dbReference>
<evidence type="ECO:0000256" key="6">
    <source>
        <dbReference type="ARBA" id="ARBA00023018"/>
    </source>
</evidence>
<comment type="caution">
    <text evidence="19">The sequence shown here is derived from an EMBL/GenBank/DDBJ whole genome shotgun (WGS) entry which is preliminary data.</text>
</comment>
<reference evidence="19 20" key="1">
    <citation type="submission" date="2021-06" db="EMBL/GenBank/DDBJ databases">
        <title>Caerostris darwini draft genome.</title>
        <authorList>
            <person name="Kono N."/>
            <person name="Arakawa K."/>
        </authorList>
    </citation>
    <scope>NUCLEOTIDE SEQUENCE [LARGE SCALE GENOMIC DNA]</scope>
</reference>
<keyword evidence="6" id="KW-0770">Synapse</keyword>
<feature type="transmembrane region" description="Helical" evidence="16">
    <location>
        <begin position="302"/>
        <end position="320"/>
    </location>
</feature>
<feature type="transmembrane region" description="Helical" evidence="16">
    <location>
        <begin position="141"/>
        <end position="162"/>
    </location>
</feature>
<dbReference type="SUPFAM" id="SSF90112">
    <property type="entry name" value="Neurotransmitter-gated ion-channel transmembrane pore"/>
    <property type="match status" value="1"/>
</dbReference>
<keyword evidence="5 16" id="KW-1133">Transmembrane helix</keyword>
<dbReference type="InterPro" id="IPR006201">
    <property type="entry name" value="Neur_channel"/>
</dbReference>
<evidence type="ECO:0000256" key="7">
    <source>
        <dbReference type="ARBA" id="ARBA00023065"/>
    </source>
</evidence>
<evidence type="ECO:0000256" key="11">
    <source>
        <dbReference type="ARBA" id="ARBA00023180"/>
    </source>
</evidence>
<keyword evidence="8 16" id="KW-0472">Membrane</keyword>
<dbReference type="InterPro" id="IPR036734">
    <property type="entry name" value="Neur_chan_lig-bd_sf"/>
</dbReference>
<name>A0AAV4PWJ7_9ARAC</name>
<evidence type="ECO:0000256" key="13">
    <source>
        <dbReference type="ARBA" id="ARBA00023286"/>
    </source>
</evidence>
<feature type="domain" description="Neurotransmitter-gated ion-channel transmembrane" evidence="18">
    <location>
        <begin position="82"/>
        <end position="318"/>
    </location>
</feature>
<dbReference type="CDD" id="cd19064">
    <property type="entry name" value="LGIC_TM_nAChR"/>
    <property type="match status" value="1"/>
</dbReference>
<evidence type="ECO:0000256" key="16">
    <source>
        <dbReference type="SAM" id="Phobius"/>
    </source>
</evidence>
<evidence type="ECO:0000256" key="15">
    <source>
        <dbReference type="ARBA" id="ARBA00034104"/>
    </source>
</evidence>
<evidence type="ECO:0000256" key="12">
    <source>
        <dbReference type="ARBA" id="ARBA00023257"/>
    </source>
</evidence>
<evidence type="ECO:0000256" key="3">
    <source>
        <dbReference type="ARBA" id="ARBA00022475"/>
    </source>
</evidence>
<sequence>MRIFVAAHKKKVDLKHKHQKEEEPEIPMGIDLSEFYLSVEWDIMAVPARRKERFYSCCEEPYPDITYNITIRRKTLFYTVNLIIPCVAISFLSILVFYLPSDSGEKVSLSISIMLSLGVFFLLLSEIIPPTSLTVPLLGKYLLFTMILVSFSVMVTIAVLNVNFRSPATHRMAPWVRKVFLEFLPKFLFMKRPEEGHDSSDSSDTKSGILRTFDNVDISDTVPGAILDRERIVANEIECSYIEGHSSSLQLAEGTPQERREKEEMERAVLNVRFIAQHMENLDTYSEIEGDWQFVAMVLDRLFLWIFSIACVVGSACIILRAPSLYDDKQPIDVLFSRVTPRLRHLN</sequence>
<evidence type="ECO:0000256" key="8">
    <source>
        <dbReference type="ARBA" id="ARBA00023136"/>
    </source>
</evidence>
<proteinExistence type="inferred from homology"/>
<organism evidence="19 20">
    <name type="scientific">Caerostris darwini</name>
    <dbReference type="NCBI Taxonomy" id="1538125"/>
    <lineage>
        <taxon>Eukaryota</taxon>
        <taxon>Metazoa</taxon>
        <taxon>Ecdysozoa</taxon>
        <taxon>Arthropoda</taxon>
        <taxon>Chelicerata</taxon>
        <taxon>Arachnida</taxon>
        <taxon>Araneae</taxon>
        <taxon>Araneomorphae</taxon>
        <taxon>Entelegynae</taxon>
        <taxon>Araneoidea</taxon>
        <taxon>Araneidae</taxon>
        <taxon>Caerostris</taxon>
    </lineage>
</organism>
<feature type="domain" description="Neurotransmitter-gated ion-channel ligand-binding" evidence="17">
    <location>
        <begin position="8"/>
        <end position="75"/>
    </location>
</feature>
<comment type="similarity">
    <text evidence="1">Belongs to the ligand-gated ion channel (TC 1.A.9) family. Acetylcholine receptor (TC 1.A.9.1) subfamily.</text>
</comment>
<keyword evidence="14" id="KW-0407">Ion channel</keyword>
<dbReference type="GO" id="GO:0005230">
    <property type="term" value="F:extracellular ligand-gated monoatomic ion channel activity"/>
    <property type="evidence" value="ECO:0007669"/>
    <property type="project" value="InterPro"/>
</dbReference>
<accession>A0AAV4PWJ7</accession>
<dbReference type="PANTHER" id="PTHR18945">
    <property type="entry name" value="NEUROTRANSMITTER GATED ION CHANNEL"/>
    <property type="match status" value="1"/>
</dbReference>
<evidence type="ECO:0000313" key="20">
    <source>
        <dbReference type="Proteomes" id="UP001054837"/>
    </source>
</evidence>
<evidence type="ECO:0000259" key="18">
    <source>
        <dbReference type="Pfam" id="PF02932"/>
    </source>
</evidence>
<dbReference type="EMBL" id="BPLQ01003448">
    <property type="protein sequence ID" value="GIY00584.1"/>
    <property type="molecule type" value="Genomic_DNA"/>
</dbReference>
<evidence type="ECO:0000313" key="19">
    <source>
        <dbReference type="EMBL" id="GIY00584.1"/>
    </source>
</evidence>
<dbReference type="InterPro" id="IPR038050">
    <property type="entry name" value="Neuro_actylchol_rec"/>
</dbReference>
<dbReference type="InterPro" id="IPR036719">
    <property type="entry name" value="Neuro-gated_channel_TM_sf"/>
</dbReference>
<dbReference type="FunFam" id="1.20.58.390:FF:000030">
    <property type="entry name" value="Acetylcholine receptor subunit alpha-L1"/>
    <property type="match status" value="1"/>
</dbReference>
<evidence type="ECO:0000256" key="5">
    <source>
        <dbReference type="ARBA" id="ARBA00022989"/>
    </source>
</evidence>
<protein>
    <submittedName>
        <fullName evidence="19">Acetylcholine receptor subunit alpha-like 1</fullName>
    </submittedName>
</protein>
<dbReference type="InterPro" id="IPR006029">
    <property type="entry name" value="Neurotrans-gated_channel_TM"/>
</dbReference>
<keyword evidence="3" id="KW-1003">Cell membrane</keyword>
<dbReference type="Pfam" id="PF02932">
    <property type="entry name" value="Neur_chan_memb"/>
    <property type="match status" value="1"/>
</dbReference>
<gene>
    <name evidence="19" type="primary">nAChRalpha1</name>
    <name evidence="19" type="ORF">CDAR_19881</name>
</gene>
<evidence type="ECO:0000259" key="17">
    <source>
        <dbReference type="Pfam" id="PF02931"/>
    </source>
</evidence>
<keyword evidence="9" id="KW-1015">Disulfide bond</keyword>
<dbReference type="GO" id="GO:0007268">
    <property type="term" value="P:chemical synaptic transmission"/>
    <property type="evidence" value="ECO:0007669"/>
    <property type="project" value="UniProtKB-ARBA"/>
</dbReference>
<dbReference type="GO" id="GO:0004888">
    <property type="term" value="F:transmembrane signaling receptor activity"/>
    <property type="evidence" value="ECO:0007669"/>
    <property type="project" value="InterPro"/>
</dbReference>
<dbReference type="Proteomes" id="UP001054837">
    <property type="component" value="Unassembled WGS sequence"/>
</dbReference>
<evidence type="ECO:0000256" key="9">
    <source>
        <dbReference type="ARBA" id="ARBA00023157"/>
    </source>
</evidence>
<keyword evidence="10 19" id="KW-0675">Receptor</keyword>
<dbReference type="AlphaFoldDB" id="A0AAV4PWJ7"/>
<keyword evidence="13" id="KW-1071">Ligand-gated ion channel</keyword>
<keyword evidence="11" id="KW-0325">Glycoprotein</keyword>
<keyword evidence="12" id="KW-0628">Postsynaptic cell membrane</keyword>
<dbReference type="Gene3D" id="1.20.58.390">
    <property type="entry name" value="Neurotransmitter-gated ion-channel transmembrane domain"/>
    <property type="match status" value="2"/>
</dbReference>
<evidence type="ECO:0000256" key="4">
    <source>
        <dbReference type="ARBA" id="ARBA00022692"/>
    </source>
</evidence>
<evidence type="ECO:0000256" key="1">
    <source>
        <dbReference type="ARBA" id="ARBA00009237"/>
    </source>
</evidence>